<dbReference type="Pfam" id="PF02752">
    <property type="entry name" value="Arrestin_C"/>
    <property type="match status" value="1"/>
</dbReference>
<dbReference type="PANTHER" id="PTHR11188:SF3">
    <property type="entry name" value="ARRESTIN C-TERMINAL-LIKE DOMAIN-CONTAINING PROTEIN"/>
    <property type="match status" value="1"/>
</dbReference>
<feature type="domain" description="Arrestin C-terminal-like" evidence="3">
    <location>
        <begin position="176"/>
        <end position="345"/>
    </location>
</feature>
<dbReference type="InterPro" id="IPR011021">
    <property type="entry name" value="Arrestin-like_N"/>
</dbReference>
<dbReference type="Gene3D" id="2.60.40.640">
    <property type="match status" value="2"/>
</dbReference>
<evidence type="ECO:0000313" key="4">
    <source>
        <dbReference type="Proteomes" id="UP000887540"/>
    </source>
</evidence>
<dbReference type="WBParaSite" id="ACRNAN_scaffold801.g6663.t1">
    <property type="protein sequence ID" value="ACRNAN_scaffold801.g6663.t1"/>
    <property type="gene ID" value="ACRNAN_scaffold801.g6663"/>
</dbReference>
<protein>
    <submittedName>
        <fullName evidence="5">Arrestin C-terminal-like domain-containing protein</fullName>
    </submittedName>
</protein>
<dbReference type="SUPFAM" id="SSF81296">
    <property type="entry name" value="E set domains"/>
    <property type="match status" value="2"/>
</dbReference>
<dbReference type="PANTHER" id="PTHR11188">
    <property type="entry name" value="ARRESTIN DOMAIN CONTAINING PROTEIN"/>
    <property type="match status" value="1"/>
</dbReference>
<evidence type="ECO:0000313" key="5">
    <source>
        <dbReference type="WBParaSite" id="ACRNAN_scaffold801.g6663.t1"/>
    </source>
</evidence>
<dbReference type="InterPro" id="IPR011022">
    <property type="entry name" value="Arrestin_C-like"/>
</dbReference>
<feature type="compositionally biased region" description="Basic and acidic residues" evidence="2">
    <location>
        <begin position="457"/>
        <end position="485"/>
    </location>
</feature>
<dbReference type="Pfam" id="PF00339">
    <property type="entry name" value="Arrestin_N"/>
    <property type="match status" value="1"/>
</dbReference>
<dbReference type="AlphaFoldDB" id="A0A914EI11"/>
<accession>A0A914EI11</accession>
<evidence type="ECO:0000256" key="1">
    <source>
        <dbReference type="ARBA" id="ARBA00005298"/>
    </source>
</evidence>
<dbReference type="InterPro" id="IPR050357">
    <property type="entry name" value="Arrestin_domain-protein"/>
</dbReference>
<comment type="similarity">
    <text evidence="1">Belongs to the arrestin family.</text>
</comment>
<dbReference type="GO" id="GO:0015031">
    <property type="term" value="P:protein transport"/>
    <property type="evidence" value="ECO:0007669"/>
    <property type="project" value="TreeGrafter"/>
</dbReference>
<evidence type="ECO:0000256" key="2">
    <source>
        <dbReference type="SAM" id="MobiDB-lite"/>
    </source>
</evidence>
<name>A0A914EI11_9BILA</name>
<dbReference type="InterPro" id="IPR014752">
    <property type="entry name" value="Arrestin-like_C"/>
</dbReference>
<feature type="region of interest" description="Disordered" evidence="2">
    <location>
        <begin position="595"/>
        <end position="618"/>
    </location>
</feature>
<feature type="region of interest" description="Disordered" evidence="2">
    <location>
        <begin position="457"/>
        <end position="505"/>
    </location>
</feature>
<keyword evidence="4" id="KW-1185">Reference proteome</keyword>
<dbReference type="InterPro" id="IPR014756">
    <property type="entry name" value="Ig_E-set"/>
</dbReference>
<dbReference type="GO" id="GO:0005737">
    <property type="term" value="C:cytoplasm"/>
    <property type="evidence" value="ECO:0007669"/>
    <property type="project" value="TreeGrafter"/>
</dbReference>
<feature type="compositionally biased region" description="Polar residues" evidence="2">
    <location>
        <begin position="600"/>
        <end position="618"/>
    </location>
</feature>
<dbReference type="Proteomes" id="UP000887540">
    <property type="component" value="Unplaced"/>
</dbReference>
<organism evidence="4 5">
    <name type="scientific">Acrobeloides nanus</name>
    <dbReference type="NCBI Taxonomy" id="290746"/>
    <lineage>
        <taxon>Eukaryota</taxon>
        <taxon>Metazoa</taxon>
        <taxon>Ecdysozoa</taxon>
        <taxon>Nematoda</taxon>
        <taxon>Chromadorea</taxon>
        <taxon>Rhabditida</taxon>
        <taxon>Tylenchina</taxon>
        <taxon>Cephalobomorpha</taxon>
        <taxon>Cephaloboidea</taxon>
        <taxon>Cephalobidae</taxon>
        <taxon>Acrobeloides</taxon>
    </lineage>
</organism>
<evidence type="ECO:0000259" key="3">
    <source>
        <dbReference type="SMART" id="SM01017"/>
    </source>
</evidence>
<sequence length="618" mass="69083">MTADAVFERFDIEFDAGNDPVFHGGELITGSLKVNLKQQVTIKAIRLQFKGRASWLGDTAKGAEVEKVYFDKDFVLLERPPGHPEPGHFPWIANFTYSLPFECPLPKGCPTSYEGPQAFIRYFARATFQTDEVDSKQYMVKKGFTIVSPPELHQLLPPQSDPVSVKETVTFGGCCCRGKVTAEVSLPKTTYAPGENVIGNFTVDNRYSRSILDQVEVRLVDRVNRASTDIEHSGKPVVNHRAILQKKLETNDVIKSKQTVTREDVTFLTIPPVCPSTGDPITAQSSPENVPFIRDGKASAILESPSTATLKFRKQPFVKINYAIQVSLGNRVLIEVPITIHPIPIYASGIEFRPFAAGAQPIGESDETDKKLVNGPFKFEPLYPTYVVAPPPPPKPIKIQDEVEVKTQDEVAPIPNGNVELTRKLEISELPDGDHAILTKEEIFIVREVDHRIEKVPELEHHPIEKQPELRRESPPEIEHEHQPEAELEEQPIEEHQPEPQPEPSIVISRAPEVDENEEESGSVVIHEENGHHELNGDHEPHVEREVQDYDLANGHVHTVTETIEDGPIKTQKKVETYEYTDENGVHVEVTHRTEETTHISSTDGITIENGGTPQTAE</sequence>
<proteinExistence type="inferred from homology"/>
<dbReference type="SMART" id="SM01017">
    <property type="entry name" value="Arrestin_C"/>
    <property type="match status" value="1"/>
</dbReference>
<reference evidence="5" key="1">
    <citation type="submission" date="2022-11" db="UniProtKB">
        <authorList>
            <consortium name="WormBaseParasite"/>
        </authorList>
    </citation>
    <scope>IDENTIFICATION</scope>
</reference>